<name>A0A7W6J7A6_9HYPH</name>
<reference evidence="2 3" key="1">
    <citation type="submission" date="2020-08" db="EMBL/GenBank/DDBJ databases">
        <title>Genomic Encyclopedia of Type Strains, Phase IV (KMG-IV): sequencing the most valuable type-strain genomes for metagenomic binning, comparative biology and taxonomic classification.</title>
        <authorList>
            <person name="Goeker M."/>
        </authorList>
    </citation>
    <scope>NUCLEOTIDE SEQUENCE [LARGE SCALE GENOMIC DNA]</scope>
    <source>
        <strain evidence="2 3">DSM 29853</strain>
    </source>
</reference>
<dbReference type="Proteomes" id="UP000528286">
    <property type="component" value="Unassembled WGS sequence"/>
</dbReference>
<protein>
    <recommendedName>
        <fullName evidence="4">Inner membrane protein YedI</fullName>
    </recommendedName>
</protein>
<proteinExistence type="predicted"/>
<accession>A0A7W6J7A6</accession>
<keyword evidence="1" id="KW-0472">Membrane</keyword>
<dbReference type="Pfam" id="PF05661">
    <property type="entry name" value="DUF808"/>
    <property type="match status" value="1"/>
</dbReference>
<keyword evidence="1" id="KW-0812">Transmembrane</keyword>
<dbReference type="PIRSF" id="PIRSF016660">
    <property type="entry name" value="YedI"/>
    <property type="match status" value="1"/>
</dbReference>
<feature type="transmembrane region" description="Helical" evidence="1">
    <location>
        <begin position="290"/>
        <end position="315"/>
    </location>
</feature>
<evidence type="ECO:0008006" key="4">
    <source>
        <dbReference type="Google" id="ProtNLM"/>
    </source>
</evidence>
<sequence>MSVGLIALLDDIAALAKLTAASLDDVAAQALRTSVKAAGVVIDDTAVTPRYVVGLAPQRELPIIGKIAAGSLRNKLLVLLPLCLLLERFAPFLVTPLLMIGGLYLCYEGAEKLMEALGAADEHEDGADGEPTSPDDLEKRTVSGAIRTDFILSAEIMTLSLASIELTSLLSQALVLALVGVVITAGVYGAVALIVKADDIGLAMARGATGLRRRFGCWLVRSVPVFLDALAVLGTAAMLWVGGNILVHGLASWGLGAPEHLIEGVGEHAASLFGLFPEAVRWLSTALVDMVIGTLVGGLLVLLLRLVLATGLFSARGASR</sequence>
<comment type="caution">
    <text evidence="2">The sequence shown here is derived from an EMBL/GenBank/DDBJ whole genome shotgun (WGS) entry which is preliminary data.</text>
</comment>
<feature type="transmembrane region" description="Helical" evidence="1">
    <location>
        <begin position="173"/>
        <end position="195"/>
    </location>
</feature>
<dbReference type="RefSeq" id="WP_183367402.1">
    <property type="nucleotide sequence ID" value="NZ_JACIEZ010000007.1"/>
</dbReference>
<evidence type="ECO:0000313" key="3">
    <source>
        <dbReference type="Proteomes" id="UP000528286"/>
    </source>
</evidence>
<dbReference type="PANTHER" id="PTHR30503">
    <property type="entry name" value="INNER MEMBRANE PROTEIN YEDI"/>
    <property type="match status" value="1"/>
</dbReference>
<dbReference type="PANTHER" id="PTHR30503:SF3">
    <property type="entry name" value="INNER MEMBRANE PROTEIN YEDI"/>
    <property type="match status" value="1"/>
</dbReference>
<dbReference type="AlphaFoldDB" id="A0A7W6J7A6"/>
<dbReference type="EMBL" id="JACIEZ010000007">
    <property type="protein sequence ID" value="MBB4066119.1"/>
    <property type="molecule type" value="Genomic_DNA"/>
</dbReference>
<evidence type="ECO:0000313" key="2">
    <source>
        <dbReference type="EMBL" id="MBB4066119.1"/>
    </source>
</evidence>
<organism evidence="2 3">
    <name type="scientific">Gellertiella hungarica</name>
    <dbReference type="NCBI Taxonomy" id="1572859"/>
    <lineage>
        <taxon>Bacteria</taxon>
        <taxon>Pseudomonadati</taxon>
        <taxon>Pseudomonadota</taxon>
        <taxon>Alphaproteobacteria</taxon>
        <taxon>Hyphomicrobiales</taxon>
        <taxon>Rhizobiaceae</taxon>
        <taxon>Gellertiella</taxon>
    </lineage>
</organism>
<dbReference type="GO" id="GO:0005886">
    <property type="term" value="C:plasma membrane"/>
    <property type="evidence" value="ECO:0007669"/>
    <property type="project" value="TreeGrafter"/>
</dbReference>
<keyword evidence="3" id="KW-1185">Reference proteome</keyword>
<evidence type="ECO:0000256" key="1">
    <source>
        <dbReference type="SAM" id="Phobius"/>
    </source>
</evidence>
<dbReference type="InterPro" id="IPR008526">
    <property type="entry name" value="YedI"/>
</dbReference>
<keyword evidence="1" id="KW-1133">Transmembrane helix</keyword>
<gene>
    <name evidence="2" type="ORF">GGR23_003332</name>
</gene>
<feature type="transmembrane region" description="Helical" evidence="1">
    <location>
        <begin position="215"/>
        <end position="241"/>
    </location>
</feature>